<dbReference type="NCBIfam" id="TIGR02492">
    <property type="entry name" value="flgK_ends"/>
    <property type="match status" value="1"/>
</dbReference>
<dbReference type="AlphaFoldDB" id="A0A2S6ZEI9"/>
<dbReference type="GO" id="GO:0005198">
    <property type="term" value="F:structural molecule activity"/>
    <property type="evidence" value="ECO:0007669"/>
    <property type="project" value="InterPro"/>
</dbReference>
<reference evidence="11 12" key="1">
    <citation type="submission" date="2016-08" db="EMBL/GenBank/DDBJ databases">
        <title>Evolution of the type three secretion system and type three effector repertoires in Xanthomonas.</title>
        <authorList>
            <person name="Merda D."/>
            <person name="Briand M."/>
            <person name="Bosis E."/>
            <person name="Rousseau C."/>
            <person name="Portier P."/>
            <person name="Jacques M.-A."/>
            <person name="Fischer-Le Saux M."/>
        </authorList>
    </citation>
    <scope>NUCLEOTIDE SEQUENCE [LARGE SCALE GENOMIC DNA]</scope>
    <source>
        <strain evidence="11 12">CFBP 4691</strain>
    </source>
</reference>
<dbReference type="Pfam" id="PF06429">
    <property type="entry name" value="Flg_bbr_C"/>
    <property type="match status" value="1"/>
</dbReference>
<dbReference type="Pfam" id="PF22638">
    <property type="entry name" value="FlgK_D1"/>
    <property type="match status" value="1"/>
</dbReference>
<dbReference type="InterPro" id="IPR049119">
    <property type="entry name" value="FlgK_D2-like"/>
</dbReference>
<evidence type="ECO:0000259" key="8">
    <source>
        <dbReference type="Pfam" id="PF06429"/>
    </source>
</evidence>
<dbReference type="InterPro" id="IPR002371">
    <property type="entry name" value="FlgK"/>
</dbReference>
<keyword evidence="6" id="KW-0975">Bacterial flagellum</keyword>
<proteinExistence type="inferred from homology"/>
<dbReference type="GO" id="GO:0044780">
    <property type="term" value="P:bacterial-type flagellum assembly"/>
    <property type="evidence" value="ECO:0007669"/>
    <property type="project" value="InterPro"/>
</dbReference>
<dbReference type="OrthoDB" id="9802553at2"/>
<dbReference type="PANTHER" id="PTHR30033:SF1">
    <property type="entry name" value="FLAGELLAR HOOK-ASSOCIATED PROTEIN 1"/>
    <property type="match status" value="1"/>
</dbReference>
<dbReference type="SUPFAM" id="SSF64518">
    <property type="entry name" value="Phase 1 flagellin"/>
    <property type="match status" value="2"/>
</dbReference>
<organism evidence="11 12">
    <name type="scientific">Xanthomonas theicola</name>
    <dbReference type="NCBI Taxonomy" id="56464"/>
    <lineage>
        <taxon>Bacteria</taxon>
        <taxon>Pseudomonadati</taxon>
        <taxon>Pseudomonadota</taxon>
        <taxon>Gammaproteobacteria</taxon>
        <taxon>Lysobacterales</taxon>
        <taxon>Lysobacteraceae</taxon>
        <taxon>Xanthomonas</taxon>
    </lineage>
</organism>
<evidence type="ECO:0000256" key="1">
    <source>
        <dbReference type="ARBA" id="ARBA00004365"/>
    </source>
</evidence>
<dbReference type="InterPro" id="IPR010930">
    <property type="entry name" value="Flg_bb/hook_C_dom"/>
</dbReference>
<dbReference type="GO" id="GO:0009424">
    <property type="term" value="C:bacterial-type flagellum hook"/>
    <property type="evidence" value="ECO:0007669"/>
    <property type="project" value="InterPro"/>
</dbReference>
<dbReference type="RefSeq" id="WP_128420585.1">
    <property type="nucleotide sequence ID" value="NZ_CP049017.1"/>
</dbReference>
<feature type="domain" description="Flagellar basal body rod protein N-terminal" evidence="7">
    <location>
        <begin position="4"/>
        <end position="33"/>
    </location>
</feature>
<sequence length="624" mass="63396">MSVLSTGTNALIAFQRALATVSHNVANINTDGYSRQRASFATTTPTQYGSNYIGNGTKITDIARVADQLATSRLLDSGGELARLKQLSNLSGRVDTLFSDTATNIAGQWSKFFDATTGLSSNASATASRQNLLDGAGSLVTRFKQLNGQMDALASEVNNGLLSGTTEANRLAAEVARVNGQIGNNAASAAPDLLDRRDQLIGQLIGYTGGTAVQQDGGAINVYTAGGQALVVGTTASTLTTVTDPYQPGRLQVALQAQGTTIALGGNALGGQIGGLLEFRSNVLDPTKAELGRIATGLAVTYNQQHKAGVDLYGNMGGDFFSLGAPSVNASSANTGNAKIAASVGDLSKLNGQNLLLKFDGTNWTARHADTGANVPMTGTGTAADPFMVDGVALQMSGSAAAGDTFLLQPTANAVTGMAVAITDPSRIAAASPVSASTTLGNKGTGKLSDLRVVDANNANLRTPAAIAFTGANQYTVNGAGPFPYTAGQTISANGWSLTLDGAPVAGDSFAVGPTGAGSSNNGNALILSNLDDAKAFNGGTITLNGAVSGLTTTIGSAARQAAYAADAQDVIHTNAQDARDSISGVNLDEEASDMLRLQQAYQAASHLISTADTMFQSILSAIR</sequence>
<evidence type="ECO:0000259" key="9">
    <source>
        <dbReference type="Pfam" id="PF21158"/>
    </source>
</evidence>
<keyword evidence="11" id="KW-0282">Flagellum</keyword>
<feature type="domain" description="Flagellar hook-associated protein 1 D2-like" evidence="9">
    <location>
        <begin position="331"/>
        <end position="410"/>
    </location>
</feature>
<dbReference type="EMBL" id="MIGX01000052">
    <property type="protein sequence ID" value="PPT90580.1"/>
    <property type="molecule type" value="Genomic_DNA"/>
</dbReference>
<dbReference type="InterPro" id="IPR001444">
    <property type="entry name" value="Flag_bb_rod_N"/>
</dbReference>
<keyword evidence="12" id="KW-1185">Reference proteome</keyword>
<evidence type="ECO:0000256" key="3">
    <source>
        <dbReference type="ARBA" id="ARBA00009677"/>
    </source>
</evidence>
<evidence type="ECO:0000256" key="5">
    <source>
        <dbReference type="ARBA" id="ARBA00022525"/>
    </source>
</evidence>
<comment type="similarity">
    <text evidence="3">Belongs to the flagella basal body rod proteins family.</text>
</comment>
<gene>
    <name evidence="11" type="ORF">XthCFBP4691_11725</name>
</gene>
<accession>A0A2S6ZEI9</accession>
<dbReference type="GO" id="GO:0005576">
    <property type="term" value="C:extracellular region"/>
    <property type="evidence" value="ECO:0007669"/>
    <property type="project" value="UniProtKB-SubCell"/>
</dbReference>
<comment type="subcellular location">
    <subcellularLocation>
        <location evidence="1">Bacterial flagellum</location>
    </subcellularLocation>
    <subcellularLocation>
        <location evidence="2">Secreted</location>
    </subcellularLocation>
</comment>
<dbReference type="Proteomes" id="UP000239898">
    <property type="component" value="Unassembled WGS sequence"/>
</dbReference>
<evidence type="ECO:0000313" key="12">
    <source>
        <dbReference type="Proteomes" id="UP000239898"/>
    </source>
</evidence>
<name>A0A2S6ZEI9_9XANT</name>
<evidence type="ECO:0000256" key="4">
    <source>
        <dbReference type="ARBA" id="ARBA00016244"/>
    </source>
</evidence>
<keyword evidence="11" id="KW-0966">Cell projection</keyword>
<feature type="domain" description="Flagellar hook-associated protein FlgK helical" evidence="10">
    <location>
        <begin position="93"/>
        <end position="321"/>
    </location>
</feature>
<feature type="domain" description="Flagellar basal-body/hook protein C-terminal" evidence="8">
    <location>
        <begin position="583"/>
        <end position="621"/>
    </location>
</feature>
<keyword evidence="5" id="KW-0964">Secreted</keyword>
<evidence type="ECO:0000313" key="11">
    <source>
        <dbReference type="EMBL" id="PPT90580.1"/>
    </source>
</evidence>
<evidence type="ECO:0000259" key="7">
    <source>
        <dbReference type="Pfam" id="PF00460"/>
    </source>
</evidence>
<evidence type="ECO:0000256" key="2">
    <source>
        <dbReference type="ARBA" id="ARBA00004613"/>
    </source>
</evidence>
<keyword evidence="11" id="KW-0969">Cilium</keyword>
<dbReference type="PANTHER" id="PTHR30033">
    <property type="entry name" value="FLAGELLAR HOOK-ASSOCIATED PROTEIN 1"/>
    <property type="match status" value="1"/>
</dbReference>
<protein>
    <recommendedName>
        <fullName evidence="4">Flagellar hook-associated protein 1</fullName>
    </recommendedName>
</protein>
<evidence type="ECO:0000256" key="6">
    <source>
        <dbReference type="ARBA" id="ARBA00023143"/>
    </source>
</evidence>
<dbReference type="Pfam" id="PF00460">
    <property type="entry name" value="Flg_bb_rod"/>
    <property type="match status" value="1"/>
</dbReference>
<dbReference type="Pfam" id="PF21158">
    <property type="entry name" value="flgK_1st_1"/>
    <property type="match status" value="1"/>
</dbReference>
<dbReference type="PRINTS" id="PR01005">
    <property type="entry name" value="FLGHOOKAP1"/>
</dbReference>
<evidence type="ECO:0000259" key="10">
    <source>
        <dbReference type="Pfam" id="PF22638"/>
    </source>
</evidence>
<comment type="caution">
    <text evidence="11">The sequence shown here is derived from an EMBL/GenBank/DDBJ whole genome shotgun (WGS) entry which is preliminary data.</text>
</comment>
<dbReference type="InterPro" id="IPR053927">
    <property type="entry name" value="FlgK_helical"/>
</dbReference>